<keyword evidence="4" id="KW-1185">Reference proteome</keyword>
<evidence type="ECO:0000313" key="4">
    <source>
        <dbReference type="Proteomes" id="UP000270616"/>
    </source>
</evidence>
<evidence type="ECO:0000313" key="3">
    <source>
        <dbReference type="EMBL" id="ROZ62311.1"/>
    </source>
</evidence>
<gene>
    <name evidence="3" type="ORF">EDL96_10350</name>
</gene>
<dbReference type="RefSeq" id="WP_123825818.1">
    <property type="nucleotide sequence ID" value="NZ_RKMF01000013.1"/>
</dbReference>
<dbReference type="Proteomes" id="UP000270616">
    <property type="component" value="Unassembled WGS sequence"/>
</dbReference>
<reference evidence="3 4" key="1">
    <citation type="submission" date="2018-10" db="EMBL/GenBank/DDBJ databases">
        <title>Kocuria sp. M5W7-7, whole genome shotgun sequence.</title>
        <authorList>
            <person name="Tuo L."/>
        </authorList>
    </citation>
    <scope>NUCLEOTIDE SEQUENCE [LARGE SCALE GENOMIC DNA]</scope>
    <source>
        <strain evidence="3 4">M5W7-7</strain>
    </source>
</reference>
<sequence>MPQFFISVNHTDDAGLPEGVSMEELHGAVMAFNQKMQDEQRIVFIGALEQPATAAKLVDATSGETTVTDGTASGAPVQLGGFWILEATDAQEAQDLGAQASAACRQAVEVRQMQG</sequence>
<evidence type="ECO:0000259" key="2">
    <source>
        <dbReference type="Pfam" id="PF03795"/>
    </source>
</evidence>
<dbReference type="InterPro" id="IPR005545">
    <property type="entry name" value="YCII"/>
</dbReference>
<dbReference type="OrthoDB" id="3427770at2"/>
<dbReference type="AlphaFoldDB" id="A0A3N3ZNC0"/>
<dbReference type="SUPFAM" id="SSF54909">
    <property type="entry name" value="Dimeric alpha+beta barrel"/>
    <property type="match status" value="1"/>
</dbReference>
<dbReference type="InterPro" id="IPR011008">
    <property type="entry name" value="Dimeric_a/b-barrel"/>
</dbReference>
<organism evidence="3 4">
    <name type="scientific">Kocuria soli</name>
    <dbReference type="NCBI Taxonomy" id="2485125"/>
    <lineage>
        <taxon>Bacteria</taxon>
        <taxon>Bacillati</taxon>
        <taxon>Actinomycetota</taxon>
        <taxon>Actinomycetes</taxon>
        <taxon>Micrococcales</taxon>
        <taxon>Micrococcaceae</taxon>
        <taxon>Kocuria</taxon>
    </lineage>
</organism>
<accession>A0A3N3ZNC0</accession>
<evidence type="ECO:0000256" key="1">
    <source>
        <dbReference type="ARBA" id="ARBA00007689"/>
    </source>
</evidence>
<protein>
    <recommendedName>
        <fullName evidence="2">YCII-related domain-containing protein</fullName>
    </recommendedName>
</protein>
<proteinExistence type="inferred from homology"/>
<comment type="caution">
    <text evidence="3">The sequence shown here is derived from an EMBL/GenBank/DDBJ whole genome shotgun (WGS) entry which is preliminary data.</text>
</comment>
<feature type="domain" description="YCII-related" evidence="2">
    <location>
        <begin position="23"/>
        <end position="112"/>
    </location>
</feature>
<dbReference type="Gene3D" id="3.30.70.1060">
    <property type="entry name" value="Dimeric alpha+beta barrel"/>
    <property type="match status" value="1"/>
</dbReference>
<dbReference type="EMBL" id="RKMF01000013">
    <property type="protein sequence ID" value="ROZ62311.1"/>
    <property type="molecule type" value="Genomic_DNA"/>
</dbReference>
<dbReference type="Pfam" id="PF03795">
    <property type="entry name" value="YCII"/>
    <property type="match status" value="1"/>
</dbReference>
<comment type="similarity">
    <text evidence="1">Belongs to the YciI family.</text>
</comment>
<name>A0A3N3ZNC0_9MICC</name>